<evidence type="ECO:0000256" key="3">
    <source>
        <dbReference type="ARBA" id="ARBA00022741"/>
    </source>
</evidence>
<protein>
    <submittedName>
        <fullName evidence="6">ABC transporter ATP-binding protein</fullName>
    </submittedName>
</protein>
<evidence type="ECO:0000313" key="7">
    <source>
        <dbReference type="Proteomes" id="UP000321638"/>
    </source>
</evidence>
<dbReference type="SUPFAM" id="SSF52540">
    <property type="entry name" value="P-loop containing nucleoside triphosphate hydrolases"/>
    <property type="match status" value="1"/>
</dbReference>
<dbReference type="CDD" id="cd03219">
    <property type="entry name" value="ABC_Mj1267_LivG_branched"/>
    <property type="match status" value="1"/>
</dbReference>
<dbReference type="Pfam" id="PF00005">
    <property type="entry name" value="ABC_tran"/>
    <property type="match status" value="1"/>
</dbReference>
<evidence type="ECO:0000259" key="5">
    <source>
        <dbReference type="PROSITE" id="PS50893"/>
    </source>
</evidence>
<dbReference type="OrthoDB" id="9779872at2"/>
<evidence type="ECO:0000256" key="1">
    <source>
        <dbReference type="ARBA" id="ARBA00005417"/>
    </source>
</evidence>
<name>A0A5C8PLZ7_9HYPH</name>
<dbReference type="GO" id="GO:0016887">
    <property type="term" value="F:ATP hydrolysis activity"/>
    <property type="evidence" value="ECO:0007669"/>
    <property type="project" value="InterPro"/>
</dbReference>
<dbReference type="Proteomes" id="UP000321638">
    <property type="component" value="Unassembled WGS sequence"/>
</dbReference>
<feature type="domain" description="ABC transporter" evidence="5">
    <location>
        <begin position="4"/>
        <end position="247"/>
    </location>
</feature>
<evidence type="ECO:0000256" key="2">
    <source>
        <dbReference type="ARBA" id="ARBA00022448"/>
    </source>
</evidence>
<dbReference type="AlphaFoldDB" id="A0A5C8PLZ7"/>
<keyword evidence="7" id="KW-1185">Reference proteome</keyword>
<keyword evidence="3" id="KW-0547">Nucleotide-binding</keyword>
<reference evidence="6 7" key="1">
    <citation type="submission" date="2019-06" db="EMBL/GenBank/DDBJ databases">
        <title>New taxonomy in bacterial strain CC-CFT640, isolated from vineyard.</title>
        <authorList>
            <person name="Lin S.-Y."/>
            <person name="Tsai C.-F."/>
            <person name="Young C.-C."/>
        </authorList>
    </citation>
    <scope>NUCLEOTIDE SEQUENCE [LARGE SCALE GENOMIC DNA]</scope>
    <source>
        <strain evidence="6 7">CC-CFT640</strain>
    </source>
</reference>
<dbReference type="PROSITE" id="PS00211">
    <property type="entry name" value="ABC_TRANSPORTER_1"/>
    <property type="match status" value="1"/>
</dbReference>
<dbReference type="Gene3D" id="3.40.50.300">
    <property type="entry name" value="P-loop containing nucleotide triphosphate hydrolases"/>
    <property type="match status" value="1"/>
</dbReference>
<dbReference type="InterPro" id="IPR003593">
    <property type="entry name" value="AAA+_ATPase"/>
</dbReference>
<dbReference type="InterPro" id="IPR027417">
    <property type="entry name" value="P-loop_NTPase"/>
</dbReference>
<dbReference type="RefSeq" id="WP_147847746.1">
    <property type="nucleotide sequence ID" value="NZ_VDUZ01000015.1"/>
</dbReference>
<sequence>MSLLETIHLKKYFGDTHAVDDVSLVIKEGELVSLVGPNGAGKTSFCNVVSAYYTADSGTILFKGRDVTRDSVTARVKAGIARSFQLVNLFDDLTAFDNVALAIFSREGKTRSMAALARRDSAVTGEADAVLGQFGLAGKRNELARSLAQGERKLLDVALAYALRPKLLFLDEPTSGVSTRDKGQIMDTIAGVVRGEGITAVVVEHDMDVVFTYSDRIVVMHQGAILAKGTPDEIRTNEEVAMTLIGAAGPDAFTQRSDHARG</sequence>
<dbReference type="GO" id="GO:0005524">
    <property type="term" value="F:ATP binding"/>
    <property type="evidence" value="ECO:0007669"/>
    <property type="project" value="UniProtKB-KW"/>
</dbReference>
<dbReference type="PANTHER" id="PTHR45772">
    <property type="entry name" value="CONSERVED COMPONENT OF ABC TRANSPORTER FOR NATURAL AMINO ACIDS-RELATED"/>
    <property type="match status" value="1"/>
</dbReference>
<comment type="caution">
    <text evidence="6">The sequence shown here is derived from an EMBL/GenBank/DDBJ whole genome shotgun (WGS) entry which is preliminary data.</text>
</comment>
<dbReference type="InterPro" id="IPR017871">
    <property type="entry name" value="ABC_transporter-like_CS"/>
</dbReference>
<comment type="similarity">
    <text evidence="1">Belongs to the ABC transporter superfamily.</text>
</comment>
<dbReference type="EMBL" id="VDUZ01000015">
    <property type="protein sequence ID" value="TXL75175.1"/>
    <property type="molecule type" value="Genomic_DNA"/>
</dbReference>
<organism evidence="6 7">
    <name type="scientific">Vineibacter terrae</name>
    <dbReference type="NCBI Taxonomy" id="2586908"/>
    <lineage>
        <taxon>Bacteria</taxon>
        <taxon>Pseudomonadati</taxon>
        <taxon>Pseudomonadota</taxon>
        <taxon>Alphaproteobacteria</taxon>
        <taxon>Hyphomicrobiales</taxon>
        <taxon>Vineibacter</taxon>
    </lineage>
</organism>
<dbReference type="PANTHER" id="PTHR45772:SF9">
    <property type="entry name" value="CONSERVED COMPONENT OF ABC TRANSPORTER FOR NATURAL AMINO ACIDS"/>
    <property type="match status" value="1"/>
</dbReference>
<evidence type="ECO:0000256" key="4">
    <source>
        <dbReference type="ARBA" id="ARBA00022840"/>
    </source>
</evidence>
<accession>A0A5C8PLZ7</accession>
<dbReference type="InterPro" id="IPR051120">
    <property type="entry name" value="ABC_AA/LPS_Transport"/>
</dbReference>
<evidence type="ECO:0000313" key="6">
    <source>
        <dbReference type="EMBL" id="TXL75175.1"/>
    </source>
</evidence>
<dbReference type="InterPro" id="IPR003439">
    <property type="entry name" value="ABC_transporter-like_ATP-bd"/>
</dbReference>
<dbReference type="GO" id="GO:0005886">
    <property type="term" value="C:plasma membrane"/>
    <property type="evidence" value="ECO:0007669"/>
    <property type="project" value="TreeGrafter"/>
</dbReference>
<proteinExistence type="inferred from homology"/>
<dbReference type="SMART" id="SM00382">
    <property type="entry name" value="AAA"/>
    <property type="match status" value="1"/>
</dbReference>
<keyword evidence="2" id="KW-0813">Transport</keyword>
<keyword evidence="4 6" id="KW-0067">ATP-binding</keyword>
<gene>
    <name evidence="6" type="ORF">FHP25_14945</name>
</gene>
<dbReference type="PROSITE" id="PS50893">
    <property type="entry name" value="ABC_TRANSPORTER_2"/>
    <property type="match status" value="1"/>
</dbReference>